<dbReference type="OrthoDB" id="4350291at2"/>
<comment type="caution">
    <text evidence="2">The sequence shown here is derived from an EMBL/GenBank/DDBJ whole genome shotgun (WGS) entry which is preliminary data.</text>
</comment>
<evidence type="ECO:0000313" key="2">
    <source>
        <dbReference type="EMBL" id="TDE08609.1"/>
    </source>
</evidence>
<keyword evidence="1" id="KW-0472">Membrane</keyword>
<dbReference type="EMBL" id="SMKZ01000023">
    <property type="protein sequence ID" value="TDE08609.1"/>
    <property type="molecule type" value="Genomic_DNA"/>
</dbReference>
<organism evidence="2 3">
    <name type="scientific">Jiangella asiatica</name>
    <dbReference type="NCBI Taxonomy" id="2530372"/>
    <lineage>
        <taxon>Bacteria</taxon>
        <taxon>Bacillati</taxon>
        <taxon>Actinomycetota</taxon>
        <taxon>Actinomycetes</taxon>
        <taxon>Jiangellales</taxon>
        <taxon>Jiangellaceae</taxon>
        <taxon>Jiangella</taxon>
    </lineage>
</organism>
<evidence type="ECO:0000256" key="1">
    <source>
        <dbReference type="SAM" id="Phobius"/>
    </source>
</evidence>
<dbReference type="RefSeq" id="WP_131896603.1">
    <property type="nucleotide sequence ID" value="NZ_SMKZ01000023.1"/>
</dbReference>
<feature type="transmembrane region" description="Helical" evidence="1">
    <location>
        <begin position="414"/>
        <end position="432"/>
    </location>
</feature>
<keyword evidence="1" id="KW-1133">Transmembrane helix</keyword>
<keyword evidence="1" id="KW-0812">Transmembrane</keyword>
<keyword evidence="3" id="KW-1185">Reference proteome</keyword>
<accession>A0A4R5D576</accession>
<feature type="transmembrane region" description="Helical" evidence="1">
    <location>
        <begin position="280"/>
        <end position="301"/>
    </location>
</feature>
<reference evidence="2 3" key="1">
    <citation type="submission" date="2019-03" db="EMBL/GenBank/DDBJ databases">
        <title>Draft genome sequences of novel Actinobacteria.</title>
        <authorList>
            <person name="Sahin N."/>
            <person name="Ay H."/>
            <person name="Saygin H."/>
        </authorList>
    </citation>
    <scope>NUCLEOTIDE SEQUENCE [LARGE SCALE GENOMIC DNA]</scope>
    <source>
        <strain evidence="2 3">5K138</strain>
    </source>
</reference>
<feature type="transmembrane region" description="Helical" evidence="1">
    <location>
        <begin position="332"/>
        <end position="351"/>
    </location>
</feature>
<evidence type="ECO:0000313" key="3">
    <source>
        <dbReference type="Proteomes" id="UP000294739"/>
    </source>
</evidence>
<evidence type="ECO:0008006" key="4">
    <source>
        <dbReference type="Google" id="ProtNLM"/>
    </source>
</evidence>
<feature type="transmembrane region" description="Helical" evidence="1">
    <location>
        <begin position="391"/>
        <end position="408"/>
    </location>
</feature>
<dbReference type="AlphaFoldDB" id="A0A4R5D576"/>
<sequence>MSEPPQLGQDERAELERLRAEVAALRAGHRGAAPPPGAEQVARPGRWRAGASALLIVVGCVLLIPATAAVWLRAEVTDTDRYVDTVAPLAREPAVQQAVTTRITNEIFTRIDVAQIVDDTAQALAERGVRPAVTTSLQGLSQPIAGGVQDWVRGEVGKVVASDAFADAWTEANRVAHDSVLAMLTGERSATGLEVQGDTVTINLEPFIAEVQRALVNAGFSLAERIPAVDAEFVLFRSSGITDAQDAVELVDQLGIVLPVVAVVCLIAGVAVARQRRLAVIGTGIGMALAMLTLGAALTVLRPVYLDALPPDVNRAAAEAVFDQVVTFLRTTLRTVLAVGLILALVAYLTGRSGGAVAVRRGVARLGAWVSERDWRMGPVPAWLNEHKRPVQVAIVILAALVFLFWNYPTAGVVLSIAVVAAVLVVLVELLGTQPVGRVSC</sequence>
<protein>
    <recommendedName>
        <fullName evidence="4">Integral membrane protein</fullName>
    </recommendedName>
</protein>
<feature type="transmembrane region" description="Helical" evidence="1">
    <location>
        <begin position="53"/>
        <end position="72"/>
    </location>
</feature>
<name>A0A4R5D576_9ACTN</name>
<dbReference type="InParanoid" id="A0A4R5D576"/>
<feature type="transmembrane region" description="Helical" evidence="1">
    <location>
        <begin position="254"/>
        <end position="273"/>
    </location>
</feature>
<proteinExistence type="predicted"/>
<gene>
    <name evidence="2" type="ORF">E1269_16935</name>
</gene>
<dbReference type="Proteomes" id="UP000294739">
    <property type="component" value="Unassembled WGS sequence"/>
</dbReference>